<accession>A0A6A3I3G8</accession>
<protein>
    <recommendedName>
        <fullName evidence="6">Transposase Tc1-like domain-containing protein</fullName>
    </recommendedName>
</protein>
<reference evidence="2 4" key="1">
    <citation type="submission" date="2018-09" db="EMBL/GenBank/DDBJ databases">
        <title>Genomic investigation of the strawberry pathogen Phytophthora fragariae indicates pathogenicity is determined by transcriptional variation in three key races.</title>
        <authorList>
            <person name="Adams T.M."/>
            <person name="Armitage A.D."/>
            <person name="Sobczyk M.K."/>
            <person name="Bates H.J."/>
            <person name="Dunwell J.M."/>
            <person name="Nellist C.F."/>
            <person name="Harrison R.J."/>
        </authorList>
    </citation>
    <scope>NUCLEOTIDE SEQUENCE [LARGE SCALE GENOMIC DNA]</scope>
    <source>
        <strain evidence="2 4">SCRP249</strain>
        <strain evidence="3 5">SCRP333</strain>
    </source>
</reference>
<keyword evidence="5" id="KW-1185">Reference proteome</keyword>
<dbReference type="AlphaFoldDB" id="A0A6A3I3G8"/>
<proteinExistence type="predicted"/>
<sequence length="112" mass="12511">MTALGQSASPLQGARPRGGVRPSRVKMTVKAMAKLEEYIDEDCRQTISAMRDRLRSDLGIEVSRTSVHRALQGMLYTTKAVRIEKASMNNANNKALRKKFADDLEAQFKRAT</sequence>
<dbReference type="EMBL" id="QXFT01002993">
    <property type="protein sequence ID" value="KAE9290569.1"/>
    <property type="molecule type" value="Genomic_DNA"/>
</dbReference>
<feature type="compositionally biased region" description="Polar residues" evidence="1">
    <location>
        <begin position="1"/>
        <end position="10"/>
    </location>
</feature>
<evidence type="ECO:0000256" key="1">
    <source>
        <dbReference type="SAM" id="MobiDB-lite"/>
    </source>
</evidence>
<evidence type="ECO:0000313" key="2">
    <source>
        <dbReference type="EMBL" id="KAE8977459.1"/>
    </source>
</evidence>
<evidence type="ECO:0000313" key="3">
    <source>
        <dbReference type="EMBL" id="KAE9290569.1"/>
    </source>
</evidence>
<dbReference type="Proteomes" id="UP000434957">
    <property type="component" value="Unassembled WGS sequence"/>
</dbReference>
<evidence type="ECO:0008006" key="6">
    <source>
        <dbReference type="Google" id="ProtNLM"/>
    </source>
</evidence>
<evidence type="ECO:0000313" key="4">
    <source>
        <dbReference type="Proteomes" id="UP000429607"/>
    </source>
</evidence>
<gene>
    <name evidence="2" type="ORF">PR001_g25120</name>
    <name evidence="3" type="ORF">PR003_g25256</name>
</gene>
<evidence type="ECO:0000313" key="5">
    <source>
        <dbReference type="Proteomes" id="UP000434957"/>
    </source>
</evidence>
<feature type="region of interest" description="Disordered" evidence="1">
    <location>
        <begin position="1"/>
        <end position="23"/>
    </location>
</feature>
<dbReference type="Proteomes" id="UP000429607">
    <property type="component" value="Unassembled WGS sequence"/>
</dbReference>
<organism evidence="2 4">
    <name type="scientific">Phytophthora rubi</name>
    <dbReference type="NCBI Taxonomy" id="129364"/>
    <lineage>
        <taxon>Eukaryota</taxon>
        <taxon>Sar</taxon>
        <taxon>Stramenopiles</taxon>
        <taxon>Oomycota</taxon>
        <taxon>Peronosporomycetes</taxon>
        <taxon>Peronosporales</taxon>
        <taxon>Peronosporaceae</taxon>
        <taxon>Phytophthora</taxon>
    </lineage>
</organism>
<dbReference type="EMBL" id="QXFV01003362">
    <property type="protein sequence ID" value="KAE8977459.1"/>
    <property type="molecule type" value="Genomic_DNA"/>
</dbReference>
<name>A0A6A3I3G8_9STRA</name>
<comment type="caution">
    <text evidence="2">The sequence shown here is derived from an EMBL/GenBank/DDBJ whole genome shotgun (WGS) entry which is preliminary data.</text>
</comment>